<keyword evidence="12" id="KW-1185">Reference proteome</keyword>
<evidence type="ECO:0000313" key="12">
    <source>
        <dbReference type="Proteomes" id="UP000433483"/>
    </source>
</evidence>
<dbReference type="EMBL" id="QXGD01001983">
    <property type="protein sequence ID" value="KAE9195593.1"/>
    <property type="molecule type" value="Genomic_DNA"/>
</dbReference>
<evidence type="ECO:0000313" key="13">
    <source>
        <dbReference type="Proteomes" id="UP000437068"/>
    </source>
</evidence>
<evidence type="ECO:0000313" key="3">
    <source>
        <dbReference type="EMBL" id="KAE8977198.1"/>
    </source>
</evidence>
<dbReference type="EMBL" id="QXFW01002583">
    <property type="protein sequence ID" value="KAE8977198.1"/>
    <property type="molecule type" value="Genomic_DNA"/>
</dbReference>
<dbReference type="AlphaFoldDB" id="A0A6A3I9Z3"/>
<feature type="signal peptide" evidence="1">
    <location>
        <begin position="1"/>
        <end position="21"/>
    </location>
</feature>
<evidence type="ECO:0000313" key="19">
    <source>
        <dbReference type="Proteomes" id="UP000488956"/>
    </source>
</evidence>
<evidence type="ECO:0000256" key="1">
    <source>
        <dbReference type="SAM" id="SignalP"/>
    </source>
</evidence>
<evidence type="ECO:0000313" key="7">
    <source>
        <dbReference type="EMBL" id="KAE9181751.1"/>
    </source>
</evidence>
<evidence type="ECO:0000313" key="4">
    <source>
        <dbReference type="EMBL" id="KAE9080113.1"/>
    </source>
</evidence>
<proteinExistence type="predicted"/>
<sequence>MQCSFGIFFCLLLRANCSSQAVQPSVASAGGPPRSFLTHLRVTVFPVTSSVCICELVALAISSFIDGARNHSSYAT</sequence>
<dbReference type="Proteomes" id="UP000441208">
    <property type="component" value="Unassembled WGS sequence"/>
</dbReference>
<reference evidence="17 18" key="1">
    <citation type="submission" date="2018-09" db="EMBL/GenBank/DDBJ databases">
        <title>Genomic investigation of the strawberry pathogen Phytophthora fragariae indicates pathogenicity is determined by transcriptional variation in three key races.</title>
        <authorList>
            <person name="Adams T.M."/>
            <person name="Armitage A.D."/>
            <person name="Sobczyk M.K."/>
            <person name="Bates H.J."/>
            <person name="Dunwell J.M."/>
            <person name="Nellist C.F."/>
            <person name="Harrison R.J."/>
        </authorList>
    </citation>
    <scope>NUCLEOTIDE SEQUENCE [LARGE SCALE GENOMIC DNA]</scope>
    <source>
        <strain evidence="10 13">A4</strain>
        <strain evidence="8 14">BC-1</strain>
        <strain evidence="9 18">BC-23</strain>
        <strain evidence="7 12">NOV-27</strain>
        <strain evidence="6 15">NOV-5</strain>
        <strain evidence="4 16">NOV-71</strain>
        <strain evidence="2 11">NOV-9</strain>
        <strain evidence="5 19">ONT-3</strain>
        <strain evidence="3 17">SCRP245</strain>
    </source>
</reference>
<dbReference type="EMBL" id="QXFZ01002154">
    <property type="protein sequence ID" value="KAE9080113.1"/>
    <property type="molecule type" value="Genomic_DNA"/>
</dbReference>
<gene>
    <name evidence="10" type="ORF">PF001_g16242</name>
    <name evidence="8" type="ORF">PF002_g23275</name>
    <name evidence="9" type="ORF">PF004_g16026</name>
    <name evidence="7" type="ORF">PF005_g22766</name>
    <name evidence="6" type="ORF">PF006_g21961</name>
    <name evidence="4" type="ORF">PF007_g23172</name>
    <name evidence="2" type="ORF">PF009_g23657</name>
    <name evidence="5" type="ORF">PF010_g16871</name>
    <name evidence="3" type="ORF">PF011_g23748</name>
</gene>
<dbReference type="OrthoDB" id="10299833at2759"/>
<dbReference type="Proteomes" id="UP000429523">
    <property type="component" value="Unassembled WGS sequence"/>
</dbReference>
<evidence type="ECO:0000313" key="6">
    <source>
        <dbReference type="EMBL" id="KAE9104228.1"/>
    </source>
</evidence>
<comment type="caution">
    <text evidence="3">The sequence shown here is derived from an EMBL/GenBank/DDBJ whole genome shotgun (WGS) entry which is preliminary data.</text>
</comment>
<name>A0A6A3I9Z3_9STRA</name>
<dbReference type="EMBL" id="QXGC01001109">
    <property type="protein sequence ID" value="KAE9211062.1"/>
    <property type="molecule type" value="Genomic_DNA"/>
</dbReference>
<evidence type="ECO:0000313" key="11">
    <source>
        <dbReference type="Proteomes" id="UP000429523"/>
    </source>
</evidence>
<dbReference type="Proteomes" id="UP000488956">
    <property type="component" value="Unassembled WGS sequence"/>
</dbReference>
<dbReference type="Proteomes" id="UP000476176">
    <property type="component" value="Unassembled WGS sequence"/>
</dbReference>
<dbReference type="Proteomes" id="UP000437068">
    <property type="component" value="Unassembled WGS sequence"/>
</dbReference>
<dbReference type="Proteomes" id="UP000440732">
    <property type="component" value="Unassembled WGS sequence"/>
</dbReference>
<dbReference type="Proteomes" id="UP000440367">
    <property type="component" value="Unassembled WGS sequence"/>
</dbReference>
<dbReference type="EMBL" id="QXFX01001182">
    <property type="protein sequence ID" value="KAE9095018.1"/>
    <property type="molecule type" value="Genomic_DNA"/>
</dbReference>
<dbReference type="Proteomes" id="UP000460718">
    <property type="component" value="Unassembled WGS sequence"/>
</dbReference>
<dbReference type="EMBL" id="QXGA01002082">
    <property type="protein sequence ID" value="KAE9104228.1"/>
    <property type="molecule type" value="Genomic_DNA"/>
</dbReference>
<dbReference type="Proteomes" id="UP000433483">
    <property type="component" value="Unassembled WGS sequence"/>
</dbReference>
<evidence type="ECO:0000313" key="18">
    <source>
        <dbReference type="Proteomes" id="UP000476176"/>
    </source>
</evidence>
<evidence type="ECO:0000313" key="10">
    <source>
        <dbReference type="EMBL" id="KAE9297788.1"/>
    </source>
</evidence>
<evidence type="ECO:0000313" key="9">
    <source>
        <dbReference type="EMBL" id="KAE9211062.1"/>
    </source>
</evidence>
<organism evidence="3 17">
    <name type="scientific">Phytophthora fragariae</name>
    <dbReference type="NCBI Taxonomy" id="53985"/>
    <lineage>
        <taxon>Eukaryota</taxon>
        <taxon>Sar</taxon>
        <taxon>Stramenopiles</taxon>
        <taxon>Oomycota</taxon>
        <taxon>Peronosporomycetes</taxon>
        <taxon>Peronosporales</taxon>
        <taxon>Peronosporaceae</taxon>
        <taxon>Phytophthora</taxon>
    </lineage>
</organism>
<evidence type="ECO:0000313" key="5">
    <source>
        <dbReference type="EMBL" id="KAE9095018.1"/>
    </source>
</evidence>
<protein>
    <recommendedName>
        <fullName evidence="20">Secreted protein</fullName>
    </recommendedName>
</protein>
<evidence type="ECO:0008006" key="20">
    <source>
        <dbReference type="Google" id="ProtNLM"/>
    </source>
</evidence>
<accession>A0A6A3I9Z3</accession>
<evidence type="ECO:0000313" key="2">
    <source>
        <dbReference type="EMBL" id="KAE8926148.1"/>
    </source>
</evidence>
<dbReference type="EMBL" id="QXGE01001103">
    <property type="protein sequence ID" value="KAE9297788.1"/>
    <property type="molecule type" value="Genomic_DNA"/>
</dbReference>
<dbReference type="EMBL" id="QXGB01002084">
    <property type="protein sequence ID" value="KAE9181751.1"/>
    <property type="molecule type" value="Genomic_DNA"/>
</dbReference>
<evidence type="ECO:0000313" key="15">
    <source>
        <dbReference type="Proteomes" id="UP000440732"/>
    </source>
</evidence>
<evidence type="ECO:0000313" key="17">
    <source>
        <dbReference type="Proteomes" id="UP000460718"/>
    </source>
</evidence>
<evidence type="ECO:0000313" key="8">
    <source>
        <dbReference type="EMBL" id="KAE9195593.1"/>
    </source>
</evidence>
<feature type="chain" id="PRO_5036379705" description="Secreted protein" evidence="1">
    <location>
        <begin position="22"/>
        <end position="76"/>
    </location>
</feature>
<evidence type="ECO:0000313" key="14">
    <source>
        <dbReference type="Proteomes" id="UP000440367"/>
    </source>
</evidence>
<evidence type="ECO:0000313" key="16">
    <source>
        <dbReference type="Proteomes" id="UP000441208"/>
    </source>
</evidence>
<keyword evidence="1" id="KW-0732">Signal</keyword>
<dbReference type="EMBL" id="QXGF01002105">
    <property type="protein sequence ID" value="KAE8926148.1"/>
    <property type="molecule type" value="Genomic_DNA"/>
</dbReference>